<dbReference type="RefSeq" id="WP_011847856.1">
    <property type="nucleotide sequence ID" value="NC_009052.1"/>
</dbReference>
<keyword evidence="3" id="KW-1185">Reference proteome</keyword>
<evidence type="ECO:0000313" key="3">
    <source>
        <dbReference type="Proteomes" id="UP000001557"/>
    </source>
</evidence>
<dbReference type="Pfam" id="PF13166">
    <property type="entry name" value="AAA_13"/>
    <property type="match status" value="1"/>
</dbReference>
<name>A3D8X7_SHEB5</name>
<evidence type="ECO:0000259" key="1">
    <source>
        <dbReference type="Pfam" id="PF13166"/>
    </source>
</evidence>
<feature type="domain" description="Protein CR006 P-loop" evidence="1">
    <location>
        <begin position="114"/>
        <end position="337"/>
    </location>
</feature>
<dbReference type="InterPro" id="IPR027417">
    <property type="entry name" value="P-loop_NTPase"/>
</dbReference>
<dbReference type="AlphaFoldDB" id="A3D8X7"/>
<dbReference type="KEGG" id="sbl:Sbal_3716"/>
<accession>A3D8X7</accession>
<dbReference type="OrthoDB" id="9795565at2"/>
<sequence>MSELTFASLDGVAAHLRHVLENGIPQPQNKLKHIKQTLVFAYNGTGKTRLSMAFKELGKKEGKRDTLYFNAFTEDLFSWDNDLEENATRVLKLNKTSSFFDALKDEDLDLENQIRPLVQRYGDFNFLIDYEKGHVNFIREVLVDDRAENIEHIKVSRGEENIFIWCFFLAIAQLAADKQVTYNWVEYLYIDDPISSLDDNNAIAVASHLAQLLKNNTIKAVISSHHTLFFNVIWNELNEKKKLQPYFLSYDKEAKLYKLRYTNSTPFFHHVALLEQLHKAAQSGDLFTYHFNILRSILEKTATFHGFKNFSACIAQEKDDPEGVLHARIINILSHGNYSLFEPMEMTDENKGHFRRILSDFMNNYRFDPALFPKPLLHQDPSAHQEPAVQQVQTEQLQEIN</sequence>
<protein>
    <submittedName>
        <fullName evidence="2">Anticodon nuclease</fullName>
    </submittedName>
</protein>
<dbReference type="SUPFAM" id="SSF52540">
    <property type="entry name" value="P-loop containing nucleoside triphosphate hydrolases"/>
    <property type="match status" value="1"/>
</dbReference>
<dbReference type="STRING" id="325240.Sbal_3716"/>
<reference evidence="2 3" key="1">
    <citation type="submission" date="2007-02" db="EMBL/GenBank/DDBJ databases">
        <title>Complete sequence of chromosome of Shewanella baltica OS155.</title>
        <authorList>
            <consortium name="US DOE Joint Genome Institute"/>
            <person name="Copeland A."/>
            <person name="Lucas S."/>
            <person name="Lapidus A."/>
            <person name="Barry K."/>
            <person name="Detter J.C."/>
            <person name="Glavina del Rio T."/>
            <person name="Hammon N."/>
            <person name="Israni S."/>
            <person name="Dalin E."/>
            <person name="Tice H."/>
            <person name="Pitluck S."/>
            <person name="Sims D.R."/>
            <person name="Brettin T."/>
            <person name="Bruce D."/>
            <person name="Han C."/>
            <person name="Tapia R."/>
            <person name="Brainard J."/>
            <person name="Schmutz J."/>
            <person name="Larimer F."/>
            <person name="Land M."/>
            <person name="Hauser L."/>
            <person name="Kyrpides N."/>
            <person name="Mikhailova N."/>
            <person name="Brettar I."/>
            <person name="Klappenbach J."/>
            <person name="Konstantinidis K."/>
            <person name="Rodrigues J."/>
            <person name="Tiedje J."/>
            <person name="Richardson P."/>
        </authorList>
    </citation>
    <scope>NUCLEOTIDE SEQUENCE [LARGE SCALE GENOMIC DNA]</scope>
    <source>
        <strain evidence="3">OS155 / ATCC BAA-1091</strain>
    </source>
</reference>
<evidence type="ECO:0000313" key="2">
    <source>
        <dbReference type="EMBL" id="ABN63190.1"/>
    </source>
</evidence>
<dbReference type="InterPro" id="IPR026866">
    <property type="entry name" value="CR006_AAA"/>
</dbReference>
<dbReference type="HOGENOM" id="CLU_043653_0_0_6"/>
<dbReference type="Proteomes" id="UP000001557">
    <property type="component" value="Chromosome"/>
</dbReference>
<gene>
    <name evidence="2" type="ordered locus">Sbal_3716</name>
</gene>
<dbReference type="Gene3D" id="3.40.50.300">
    <property type="entry name" value="P-loop containing nucleotide triphosphate hydrolases"/>
    <property type="match status" value="1"/>
</dbReference>
<proteinExistence type="predicted"/>
<dbReference type="EMBL" id="CP000563">
    <property type="protein sequence ID" value="ABN63190.1"/>
    <property type="molecule type" value="Genomic_DNA"/>
</dbReference>
<organism evidence="2 3">
    <name type="scientific">Shewanella baltica (strain OS155 / ATCC BAA-1091)</name>
    <dbReference type="NCBI Taxonomy" id="325240"/>
    <lineage>
        <taxon>Bacteria</taxon>
        <taxon>Pseudomonadati</taxon>
        <taxon>Pseudomonadota</taxon>
        <taxon>Gammaproteobacteria</taxon>
        <taxon>Alteromonadales</taxon>
        <taxon>Shewanellaceae</taxon>
        <taxon>Shewanella</taxon>
    </lineage>
</organism>